<sequence>MWRPLHVLLLLPALLLLVSVAAAPAVHSRCPLHCCGCWHRYFIGNTHIGLTSLLYSQNIVFVFDKNKTETRDTSMMKRNVRVLACGQNLLLVPTGCTRVVAQCARCRYWPGVLHVLSYCVTSRVACSQWSGCSDAAPFLNLLGLLASGTNSSGLLETLLLSHLQKKITALNVLEDFIAIAANITG</sequence>
<name>A0A2H1VXG2_SPOFR</name>
<proteinExistence type="predicted"/>
<gene>
    <name evidence="2" type="ORF">SFRICE_010431</name>
</gene>
<dbReference type="AlphaFoldDB" id="A0A2H1VXG2"/>
<protein>
    <submittedName>
        <fullName evidence="2">SFRICE_010431</fullName>
    </submittedName>
</protein>
<feature type="chain" id="PRO_5013688807" evidence="1">
    <location>
        <begin position="23"/>
        <end position="185"/>
    </location>
</feature>
<dbReference type="EMBL" id="ODYU01005034">
    <property type="protein sequence ID" value="SOQ45520.1"/>
    <property type="molecule type" value="Genomic_DNA"/>
</dbReference>
<keyword evidence="1" id="KW-0732">Signal</keyword>
<evidence type="ECO:0000313" key="2">
    <source>
        <dbReference type="EMBL" id="SOQ45520.1"/>
    </source>
</evidence>
<reference evidence="2" key="1">
    <citation type="submission" date="2016-07" db="EMBL/GenBank/DDBJ databases">
        <authorList>
            <person name="Bretaudeau A."/>
        </authorList>
    </citation>
    <scope>NUCLEOTIDE SEQUENCE</scope>
    <source>
        <strain evidence="2">Rice</strain>
        <tissue evidence="2">Whole body</tissue>
    </source>
</reference>
<accession>A0A2H1VXG2</accession>
<feature type="signal peptide" evidence="1">
    <location>
        <begin position="1"/>
        <end position="22"/>
    </location>
</feature>
<organism evidence="2">
    <name type="scientific">Spodoptera frugiperda</name>
    <name type="common">Fall armyworm</name>
    <dbReference type="NCBI Taxonomy" id="7108"/>
    <lineage>
        <taxon>Eukaryota</taxon>
        <taxon>Metazoa</taxon>
        <taxon>Ecdysozoa</taxon>
        <taxon>Arthropoda</taxon>
        <taxon>Hexapoda</taxon>
        <taxon>Insecta</taxon>
        <taxon>Pterygota</taxon>
        <taxon>Neoptera</taxon>
        <taxon>Endopterygota</taxon>
        <taxon>Lepidoptera</taxon>
        <taxon>Glossata</taxon>
        <taxon>Ditrysia</taxon>
        <taxon>Noctuoidea</taxon>
        <taxon>Noctuidae</taxon>
        <taxon>Amphipyrinae</taxon>
        <taxon>Spodoptera</taxon>
    </lineage>
</organism>
<evidence type="ECO:0000256" key="1">
    <source>
        <dbReference type="SAM" id="SignalP"/>
    </source>
</evidence>